<accession>A0A0C3AEG6</accession>
<feature type="non-terminal residue" evidence="7">
    <location>
        <position position="782"/>
    </location>
</feature>
<dbReference type="Gene3D" id="3.40.50.300">
    <property type="entry name" value="P-loop containing nucleotide triphosphate hydrolases"/>
    <property type="match status" value="1"/>
</dbReference>
<organism evidence="7 8">
    <name type="scientific">Piloderma croceum (strain F 1598)</name>
    <dbReference type="NCBI Taxonomy" id="765440"/>
    <lineage>
        <taxon>Eukaryota</taxon>
        <taxon>Fungi</taxon>
        <taxon>Dikarya</taxon>
        <taxon>Basidiomycota</taxon>
        <taxon>Agaricomycotina</taxon>
        <taxon>Agaricomycetes</taxon>
        <taxon>Agaricomycetidae</taxon>
        <taxon>Atheliales</taxon>
        <taxon>Atheliaceae</taxon>
        <taxon>Piloderma</taxon>
    </lineage>
</organism>
<feature type="domain" description="AAA+ ATPase" evidence="5">
    <location>
        <begin position="472"/>
        <end position="631"/>
    </location>
</feature>
<dbReference type="HOGENOM" id="CLU_358494_0_0_1"/>
<dbReference type="SUPFAM" id="SSF52540">
    <property type="entry name" value="P-loop containing nucleoside triphosphate hydrolases"/>
    <property type="match status" value="1"/>
</dbReference>
<dbReference type="PANTHER" id="PTHR11638:SF93">
    <property type="entry name" value="MITOCHONDRIAL DISAGGREGASE"/>
    <property type="match status" value="1"/>
</dbReference>
<dbReference type="SUPFAM" id="SSF48403">
    <property type="entry name" value="Ankyrin repeat"/>
    <property type="match status" value="1"/>
</dbReference>
<feature type="region of interest" description="Disordered" evidence="4">
    <location>
        <begin position="332"/>
        <end position="390"/>
    </location>
</feature>
<keyword evidence="3" id="KW-0040">ANK repeat</keyword>
<dbReference type="InterPro" id="IPR003593">
    <property type="entry name" value="AAA+_ATPase"/>
</dbReference>
<dbReference type="Pfam" id="PF13606">
    <property type="entry name" value="Ank_3"/>
    <property type="match status" value="1"/>
</dbReference>
<dbReference type="PROSITE" id="PS50297">
    <property type="entry name" value="ANK_REP_REGION"/>
    <property type="match status" value="2"/>
</dbReference>
<dbReference type="InterPro" id="IPR027417">
    <property type="entry name" value="P-loop_NTPase"/>
</dbReference>
<protein>
    <submittedName>
        <fullName evidence="7">Uncharacterized protein</fullName>
    </submittedName>
</protein>
<proteinExistence type="predicted"/>
<dbReference type="Pfam" id="PF00023">
    <property type="entry name" value="Ank"/>
    <property type="match status" value="2"/>
</dbReference>
<evidence type="ECO:0000256" key="4">
    <source>
        <dbReference type="SAM" id="MobiDB-lite"/>
    </source>
</evidence>
<feature type="repeat" description="ANK" evidence="3">
    <location>
        <begin position="105"/>
        <end position="137"/>
    </location>
</feature>
<dbReference type="AlphaFoldDB" id="A0A0C3AEG6"/>
<evidence type="ECO:0000259" key="6">
    <source>
        <dbReference type="SMART" id="SM01086"/>
    </source>
</evidence>
<reference evidence="8" key="2">
    <citation type="submission" date="2015-01" db="EMBL/GenBank/DDBJ databases">
        <title>Evolutionary Origins and Diversification of the Mycorrhizal Mutualists.</title>
        <authorList>
            <consortium name="DOE Joint Genome Institute"/>
            <consortium name="Mycorrhizal Genomics Consortium"/>
            <person name="Kohler A."/>
            <person name="Kuo A."/>
            <person name="Nagy L.G."/>
            <person name="Floudas D."/>
            <person name="Copeland A."/>
            <person name="Barry K.W."/>
            <person name="Cichocki N."/>
            <person name="Veneault-Fourrey C."/>
            <person name="LaButti K."/>
            <person name="Lindquist E.A."/>
            <person name="Lipzen A."/>
            <person name="Lundell T."/>
            <person name="Morin E."/>
            <person name="Murat C."/>
            <person name="Riley R."/>
            <person name="Ohm R."/>
            <person name="Sun H."/>
            <person name="Tunlid A."/>
            <person name="Henrissat B."/>
            <person name="Grigoriev I.V."/>
            <person name="Hibbett D.S."/>
            <person name="Martin F."/>
        </authorList>
    </citation>
    <scope>NUCLEOTIDE SEQUENCE [LARGE SCALE GENOMIC DNA]</scope>
    <source>
        <strain evidence="8">F 1598</strain>
    </source>
</reference>
<dbReference type="Proteomes" id="UP000054166">
    <property type="component" value="Unassembled WGS sequence"/>
</dbReference>
<dbReference type="InterPro" id="IPR002110">
    <property type="entry name" value="Ankyrin_rpt"/>
</dbReference>
<dbReference type="GO" id="GO:0005739">
    <property type="term" value="C:mitochondrion"/>
    <property type="evidence" value="ECO:0007669"/>
    <property type="project" value="TreeGrafter"/>
</dbReference>
<dbReference type="SMART" id="SM01086">
    <property type="entry name" value="ClpB_D2-small"/>
    <property type="match status" value="1"/>
</dbReference>
<reference evidence="7 8" key="1">
    <citation type="submission" date="2014-04" db="EMBL/GenBank/DDBJ databases">
        <authorList>
            <consortium name="DOE Joint Genome Institute"/>
            <person name="Kuo A."/>
            <person name="Tarkka M."/>
            <person name="Buscot F."/>
            <person name="Kohler A."/>
            <person name="Nagy L.G."/>
            <person name="Floudas D."/>
            <person name="Copeland A."/>
            <person name="Barry K.W."/>
            <person name="Cichocki N."/>
            <person name="Veneault-Fourrey C."/>
            <person name="LaButti K."/>
            <person name="Lindquist E.A."/>
            <person name="Lipzen A."/>
            <person name="Lundell T."/>
            <person name="Morin E."/>
            <person name="Murat C."/>
            <person name="Sun H."/>
            <person name="Tunlid A."/>
            <person name="Henrissat B."/>
            <person name="Grigoriev I.V."/>
            <person name="Hibbett D.S."/>
            <person name="Martin F."/>
            <person name="Nordberg H.P."/>
            <person name="Cantor M.N."/>
            <person name="Hua S.X."/>
        </authorList>
    </citation>
    <scope>NUCLEOTIDE SEQUENCE [LARGE SCALE GENOMIC DNA]</scope>
    <source>
        <strain evidence="7 8">F 1598</strain>
    </source>
</reference>
<dbReference type="SMART" id="SM00382">
    <property type="entry name" value="AAA"/>
    <property type="match status" value="1"/>
</dbReference>
<dbReference type="InterPro" id="IPR050130">
    <property type="entry name" value="ClpA_ClpB"/>
</dbReference>
<feature type="repeat" description="ANK" evidence="3">
    <location>
        <begin position="265"/>
        <end position="297"/>
    </location>
</feature>
<dbReference type="Gene3D" id="1.10.8.60">
    <property type="match status" value="1"/>
</dbReference>
<dbReference type="OrthoDB" id="18170at2759"/>
<keyword evidence="2" id="KW-0067">ATP-binding</keyword>
<dbReference type="InterPro" id="IPR003959">
    <property type="entry name" value="ATPase_AAA_core"/>
</dbReference>
<dbReference type="PROSITE" id="PS50088">
    <property type="entry name" value="ANK_REPEAT"/>
    <property type="match status" value="2"/>
</dbReference>
<dbReference type="GO" id="GO:0016887">
    <property type="term" value="F:ATP hydrolysis activity"/>
    <property type="evidence" value="ECO:0007669"/>
    <property type="project" value="InterPro"/>
</dbReference>
<dbReference type="EMBL" id="KN833157">
    <property type="protein sequence ID" value="KIM72158.1"/>
    <property type="molecule type" value="Genomic_DNA"/>
</dbReference>
<sequence>MQGLWAVGGSRGLCRSLVNHDFSHAHKLLAISPSLINIRHPLGWTPLHAVILCGDPSLVKFVLDLPGIDITIKDSSAFNATSSAADILCRQEELCPNIYGWESTSGATALHFACMRGDWDILKLLLEMPVLHDVQDDLKRLPLEYFDLERVDIETFEAYHAASKAWRIRWRSLAKKDMMVLCDAIREGDHDYCKEILDVKPKLAYGRHPNGWRTLHVAVMNRKPSIVDLILSRSTAALNKRDSWDDSDNQCAPFASNRFPHWGVRRLTALHYACLLDDMEIVEVLLRHGAQWAISDSIGLLPEHYINVTNGDGKKHEFKRLCEEETLKQLKKHEQEDELRRAKELEEQSKQSKKLAEEEALKQSEKREQEDELRRAKELEEEESMRSKKVEEEELMRLKKVEEEDEMRQAKELEEEELMRSKKVEEELLKRRMRQKEIERVIGDKIIGQRGPIRSVASAIRLRENGWVDPDRPLVMLFLGSSGIGKTELAKQVTYFLHGDESKDKTSCGQSLVDMEKSGAFMRIDMSEYQHDHTVSNLTGSPKGYVGYDEGGILTKGLQENPRAIVLLDEIEKAHPDVLTVFLQVFDDGRITDPKLGTIYCKGAVFIMTSNLGSEEIRAASPRLHKLVATTEDRHEQYLKGIGQFTKQLYPVLKESLRRDEFLGRINQIVVFLPLSDQEISQVIEIELKKWKKRAVEHHGIRLSWSPEVVQRLVEGYDVNYGARSVMNEAQTLAIQILAESQIRGDIGKDWLVHLFINDAGDIDMAKEDPTRRTPQGGCHYL</sequence>
<evidence type="ECO:0000256" key="2">
    <source>
        <dbReference type="ARBA" id="ARBA00022840"/>
    </source>
</evidence>
<gene>
    <name evidence="7" type="ORF">PILCRDRAFT_829955</name>
</gene>
<dbReference type="CDD" id="cd19499">
    <property type="entry name" value="RecA-like_ClpB_Hsp104-like"/>
    <property type="match status" value="1"/>
</dbReference>
<evidence type="ECO:0000313" key="8">
    <source>
        <dbReference type="Proteomes" id="UP000054166"/>
    </source>
</evidence>
<evidence type="ECO:0000259" key="5">
    <source>
        <dbReference type="SMART" id="SM00382"/>
    </source>
</evidence>
<dbReference type="InParanoid" id="A0A0C3AEG6"/>
<feature type="domain" description="Clp ATPase C-terminal" evidence="6">
    <location>
        <begin position="675"/>
        <end position="765"/>
    </location>
</feature>
<dbReference type="InterPro" id="IPR036770">
    <property type="entry name" value="Ankyrin_rpt-contain_sf"/>
</dbReference>
<dbReference type="Gene3D" id="1.25.40.20">
    <property type="entry name" value="Ankyrin repeat-containing domain"/>
    <property type="match status" value="2"/>
</dbReference>
<keyword evidence="1" id="KW-0547">Nucleotide-binding</keyword>
<dbReference type="Pfam" id="PF10431">
    <property type="entry name" value="ClpB_D2-small"/>
    <property type="match status" value="1"/>
</dbReference>
<evidence type="ECO:0000313" key="7">
    <source>
        <dbReference type="EMBL" id="KIM72158.1"/>
    </source>
</evidence>
<evidence type="ECO:0000256" key="1">
    <source>
        <dbReference type="ARBA" id="ARBA00022741"/>
    </source>
</evidence>
<dbReference type="PANTHER" id="PTHR11638">
    <property type="entry name" value="ATP-DEPENDENT CLP PROTEASE"/>
    <property type="match status" value="1"/>
</dbReference>
<evidence type="ECO:0000256" key="3">
    <source>
        <dbReference type="PROSITE-ProRule" id="PRU00023"/>
    </source>
</evidence>
<dbReference type="GO" id="GO:0034605">
    <property type="term" value="P:cellular response to heat"/>
    <property type="evidence" value="ECO:0007669"/>
    <property type="project" value="TreeGrafter"/>
</dbReference>
<dbReference type="Pfam" id="PF07724">
    <property type="entry name" value="AAA_2"/>
    <property type="match status" value="1"/>
</dbReference>
<dbReference type="SMART" id="SM00248">
    <property type="entry name" value="ANK"/>
    <property type="match status" value="5"/>
</dbReference>
<dbReference type="InterPro" id="IPR019489">
    <property type="entry name" value="Clp_ATPase_C"/>
</dbReference>
<dbReference type="GO" id="GO:0005524">
    <property type="term" value="F:ATP binding"/>
    <property type="evidence" value="ECO:0007669"/>
    <property type="project" value="UniProtKB-KW"/>
</dbReference>
<keyword evidence="8" id="KW-1185">Reference proteome</keyword>
<name>A0A0C3AEG6_PILCF</name>
<dbReference type="STRING" id="765440.A0A0C3AEG6"/>